<evidence type="ECO:0000313" key="1">
    <source>
        <dbReference type="EMBL" id="UYP44691.1"/>
    </source>
</evidence>
<accession>A0ABY6HMP4</accession>
<dbReference type="Proteomes" id="UP001208689">
    <property type="component" value="Chromosome"/>
</dbReference>
<keyword evidence="2" id="KW-1185">Reference proteome</keyword>
<proteinExistence type="predicted"/>
<sequence length="404" mass="48347">MRNLVEIYEFSDDGAWCWFQDPRAIFIRGIFTKTYAQWMTRKGKLQCGSFNHETKEIKTFTLKKNWDRDDHNVGSFLILPDNRIMAFYARHDKPGLYSRTTVNPEDISLWEEEVTVCKQRKVTYSHPVYLHSEKLFFVFWRGESWKPTYSTSKDGKMWNSPQVLIQDEGRSKRSIRPYTKIYSNGKRIIHLIFTDGHPRNESQNSIYYLQYKNGKFRKLNGDVMEVTANNPIPHSNCDKLYDGSLTNVRAWIWDIMTDDKDHPYVLYTRLPSKTDHRYHFTRWDGHQWLDQELVKAGRWFPQSFISKFELEPHYSGGMVFNQQNPNIIYLSRQIKSNFEIEKWETKNLGHTWISTQLTADSKNMNVRPVFPRGYDQNTDHILWMHGKYRYFKFFYNTKINLLKG</sequence>
<protein>
    <recommendedName>
        <fullName evidence="3">BNR repeat-containing family member</fullName>
    </recommendedName>
</protein>
<evidence type="ECO:0000313" key="2">
    <source>
        <dbReference type="Proteomes" id="UP001208689"/>
    </source>
</evidence>
<gene>
    <name evidence="1" type="ORF">NEF87_000976</name>
</gene>
<evidence type="ECO:0008006" key="3">
    <source>
        <dbReference type="Google" id="ProtNLM"/>
    </source>
</evidence>
<organism evidence="1 2">
    <name type="scientific">Candidatus Lokiarchaeum ossiferum</name>
    <dbReference type="NCBI Taxonomy" id="2951803"/>
    <lineage>
        <taxon>Archaea</taxon>
        <taxon>Promethearchaeati</taxon>
        <taxon>Promethearchaeota</taxon>
        <taxon>Promethearchaeia</taxon>
        <taxon>Promethearchaeales</taxon>
        <taxon>Promethearchaeaceae</taxon>
        <taxon>Candidatus Lokiarchaeum</taxon>
    </lineage>
</organism>
<dbReference type="Pfam" id="PF15892">
    <property type="entry name" value="BNR_4"/>
    <property type="match status" value="1"/>
</dbReference>
<name>A0ABY6HMP4_9ARCH</name>
<dbReference type="EMBL" id="CP104013">
    <property type="protein sequence ID" value="UYP44691.1"/>
    <property type="molecule type" value="Genomic_DNA"/>
</dbReference>
<reference evidence="1" key="1">
    <citation type="submission" date="2022-09" db="EMBL/GenBank/DDBJ databases">
        <title>Actin cytoskeleton and complex cell architecture in an #Asgard archaeon.</title>
        <authorList>
            <person name="Ponce Toledo R.I."/>
            <person name="Schleper C."/>
            <person name="Rodrigues Oliveira T."/>
            <person name="Wollweber F."/>
            <person name="Xu J."/>
            <person name="Rittmann S."/>
            <person name="Klingl A."/>
            <person name="Pilhofer M."/>
        </authorList>
    </citation>
    <scope>NUCLEOTIDE SEQUENCE</scope>
    <source>
        <strain evidence="1">B-35</strain>
    </source>
</reference>